<dbReference type="Proteomes" id="UP000236842">
    <property type="component" value="Unassembled WGS sequence"/>
</dbReference>
<gene>
    <name evidence="2" type="ORF">COZ64_02700</name>
</gene>
<dbReference type="InterPro" id="IPR013216">
    <property type="entry name" value="Methyltransf_11"/>
</dbReference>
<evidence type="ECO:0000313" key="2">
    <source>
        <dbReference type="EMBL" id="PIX28563.1"/>
    </source>
</evidence>
<dbReference type="GO" id="GO:0008757">
    <property type="term" value="F:S-adenosylmethionine-dependent methyltransferase activity"/>
    <property type="evidence" value="ECO:0007669"/>
    <property type="project" value="InterPro"/>
</dbReference>
<name>A0A2H9N3Z6_9BACT</name>
<dbReference type="AlphaFoldDB" id="A0A2H9N3Z6"/>
<evidence type="ECO:0000259" key="1">
    <source>
        <dbReference type="Pfam" id="PF08241"/>
    </source>
</evidence>
<organism evidence="2 3">
    <name type="scientific">Candidatus Brennerbacteria bacterium CG_4_8_14_3_um_filter_43_14</name>
    <dbReference type="NCBI Taxonomy" id="1974521"/>
    <lineage>
        <taxon>Bacteria</taxon>
        <taxon>Candidatus Brenneribacteriota</taxon>
    </lineage>
</organism>
<feature type="domain" description="Methyltransferase type 11" evidence="1">
    <location>
        <begin position="55"/>
        <end position="153"/>
    </location>
</feature>
<dbReference type="Pfam" id="PF08241">
    <property type="entry name" value="Methyltransf_11"/>
    <property type="match status" value="1"/>
</dbReference>
<reference evidence="3" key="1">
    <citation type="submission" date="2017-09" db="EMBL/GenBank/DDBJ databases">
        <title>Depth-based differentiation of microbial function through sediment-hosted aquifers and enrichment of novel symbionts in the deep terrestrial subsurface.</title>
        <authorList>
            <person name="Probst A.J."/>
            <person name="Ladd B."/>
            <person name="Jarett J.K."/>
            <person name="Geller-Mcgrath D.E."/>
            <person name="Sieber C.M.K."/>
            <person name="Emerson J.B."/>
            <person name="Anantharaman K."/>
            <person name="Thomas B.C."/>
            <person name="Malmstrom R."/>
            <person name="Stieglmeier M."/>
            <person name="Klingl A."/>
            <person name="Woyke T."/>
            <person name="Ryan C.M."/>
            <person name="Banfield J.F."/>
        </authorList>
    </citation>
    <scope>NUCLEOTIDE SEQUENCE [LARGE SCALE GENOMIC DNA]</scope>
</reference>
<dbReference type="Gene3D" id="3.40.50.150">
    <property type="entry name" value="Vaccinia Virus protein VP39"/>
    <property type="match status" value="1"/>
</dbReference>
<comment type="caution">
    <text evidence="2">The sequence shown here is derived from an EMBL/GenBank/DDBJ whole genome shotgun (WGS) entry which is preliminary data.</text>
</comment>
<sequence length="235" mass="26353">MSEETPQKMPPNEEKGIFTEGIDYRTTGQNSIWGYGYEKTLELLKMGIVHGGKWLNLAAGDGRYNRFLLQNADLVIATDIDAGALNKLEGNTPNKYRNKLSTVVFDLTQSFPFGDAEFDGIFCTGILHLFSKEVLAKIISELDRVIKPGGKVMLEFPSDIKRISSQGEMVTFGKEPLYTKNGAEQVLRKFFKGYQLDIYETHITEDFTAANPPFTFNSTVIILIGQKMILRSTGF</sequence>
<accession>A0A2H9N3Z6</accession>
<dbReference type="InterPro" id="IPR029063">
    <property type="entry name" value="SAM-dependent_MTases_sf"/>
</dbReference>
<proteinExistence type="predicted"/>
<dbReference type="CDD" id="cd02440">
    <property type="entry name" value="AdoMet_MTases"/>
    <property type="match status" value="1"/>
</dbReference>
<dbReference type="SUPFAM" id="SSF53335">
    <property type="entry name" value="S-adenosyl-L-methionine-dependent methyltransferases"/>
    <property type="match status" value="1"/>
</dbReference>
<protein>
    <recommendedName>
        <fullName evidence="1">Methyltransferase type 11 domain-containing protein</fullName>
    </recommendedName>
</protein>
<dbReference type="EMBL" id="PFIJ01000048">
    <property type="protein sequence ID" value="PIX28563.1"/>
    <property type="molecule type" value="Genomic_DNA"/>
</dbReference>
<evidence type="ECO:0000313" key="3">
    <source>
        <dbReference type="Proteomes" id="UP000236842"/>
    </source>
</evidence>